<evidence type="ECO:0000313" key="2">
    <source>
        <dbReference type="Proteomes" id="UP000318521"/>
    </source>
</evidence>
<gene>
    <name evidence="1" type="ORF">FN960_08915</name>
</gene>
<protein>
    <submittedName>
        <fullName evidence="1">Uncharacterized protein</fullName>
    </submittedName>
</protein>
<evidence type="ECO:0000313" key="1">
    <source>
        <dbReference type="EMBL" id="TSB47125.1"/>
    </source>
</evidence>
<dbReference type="Proteomes" id="UP000318521">
    <property type="component" value="Unassembled WGS sequence"/>
</dbReference>
<proteinExistence type="predicted"/>
<dbReference type="OrthoDB" id="2195230at2"/>
<reference evidence="1 2" key="1">
    <citation type="submission" date="2019-07" db="EMBL/GenBank/DDBJ databases">
        <authorList>
            <person name="Park Y.J."/>
            <person name="Jeong S.E."/>
            <person name="Jung H.S."/>
        </authorList>
    </citation>
    <scope>NUCLEOTIDE SEQUENCE [LARGE SCALE GENOMIC DNA]</scope>
    <source>
        <strain evidence="2">P16(2019)</strain>
    </source>
</reference>
<name>A0A554A0B7_9BACI</name>
<dbReference type="RefSeq" id="WP_143848355.1">
    <property type="nucleotide sequence ID" value="NZ_VLXZ01000004.1"/>
</dbReference>
<dbReference type="AlphaFoldDB" id="A0A554A0B7"/>
<comment type="caution">
    <text evidence="1">The sequence shown here is derived from an EMBL/GenBank/DDBJ whole genome shotgun (WGS) entry which is preliminary data.</text>
</comment>
<sequence>MTKAISIELERSGFPIKIGKVELWFDSSVENLRRFFDVENIANEKLKEAQEKAKHIHFPADIDKDNIETVDVATVDAAIDVNKEFVAAQYDILFGDGSFKKVYAEFPDFMALENALDPLGIAINERIDEQLNERTKKANAKKEMYLKKKAAKKK</sequence>
<accession>A0A554A0B7</accession>
<keyword evidence="2" id="KW-1185">Reference proteome</keyword>
<dbReference type="EMBL" id="VLXZ01000004">
    <property type="protein sequence ID" value="TSB47125.1"/>
    <property type="molecule type" value="Genomic_DNA"/>
</dbReference>
<organism evidence="1 2">
    <name type="scientific">Alkalicoccobacillus porphyridii</name>
    <dbReference type="NCBI Taxonomy" id="2597270"/>
    <lineage>
        <taxon>Bacteria</taxon>
        <taxon>Bacillati</taxon>
        <taxon>Bacillota</taxon>
        <taxon>Bacilli</taxon>
        <taxon>Bacillales</taxon>
        <taxon>Bacillaceae</taxon>
        <taxon>Alkalicoccobacillus</taxon>
    </lineage>
</organism>